<comment type="caution">
    <text evidence="3">The sequence shown here is derived from an EMBL/GenBank/DDBJ whole genome shotgun (WGS) entry which is preliminary data.</text>
</comment>
<feature type="transmembrane region" description="Helical" evidence="1">
    <location>
        <begin position="210"/>
        <end position="228"/>
    </location>
</feature>
<evidence type="ECO:0000256" key="1">
    <source>
        <dbReference type="SAM" id="Phobius"/>
    </source>
</evidence>
<dbReference type="PANTHER" id="PTHR22911">
    <property type="entry name" value="ACYL-MALONYL CONDENSING ENZYME-RELATED"/>
    <property type="match status" value="1"/>
</dbReference>
<evidence type="ECO:0000259" key="2">
    <source>
        <dbReference type="Pfam" id="PF00892"/>
    </source>
</evidence>
<keyword evidence="1" id="KW-0812">Transmembrane</keyword>
<dbReference type="Pfam" id="PF00892">
    <property type="entry name" value="EamA"/>
    <property type="match status" value="1"/>
</dbReference>
<organism evidence="3 4">
    <name type="scientific">Idiomarina piscisalsi</name>
    <dbReference type="NCBI Taxonomy" id="1096243"/>
    <lineage>
        <taxon>Bacteria</taxon>
        <taxon>Pseudomonadati</taxon>
        <taxon>Pseudomonadota</taxon>
        <taxon>Gammaproteobacteria</taxon>
        <taxon>Alteromonadales</taxon>
        <taxon>Idiomarinaceae</taxon>
        <taxon>Idiomarina</taxon>
    </lineage>
</organism>
<dbReference type="InterPro" id="IPR000620">
    <property type="entry name" value="EamA_dom"/>
</dbReference>
<keyword evidence="1" id="KW-1133">Transmembrane helix</keyword>
<accession>A0A432YVR7</accession>
<dbReference type="GO" id="GO:0016020">
    <property type="term" value="C:membrane"/>
    <property type="evidence" value="ECO:0007669"/>
    <property type="project" value="InterPro"/>
</dbReference>
<feature type="transmembrane region" description="Helical" evidence="1">
    <location>
        <begin position="59"/>
        <end position="79"/>
    </location>
</feature>
<dbReference type="Proteomes" id="UP000288361">
    <property type="component" value="Unassembled WGS sequence"/>
</dbReference>
<feature type="transmembrane region" description="Helical" evidence="1">
    <location>
        <begin position="265"/>
        <end position="283"/>
    </location>
</feature>
<sequence length="292" mass="32036">MTLLILITLLWAASFSLIGVYLAGQVDGYIVVFVRMILALLTVLPLFRWRHLSPKSGQLPQLTKLAIIGAVQIGAMYLFLYHAFLYLSVAEVLLFTIFTPLYITLIDELILNRKHLPLLWWIAAAVSVGGAAIIRYQPLSDDFITGFFLIQAANACFALGQVAYKRLPTGKTLAQSQQFAAFFFGASIIAGLGVLLFADLNLLPTTQLQWGILLWLGIVASGLGYLGWNLASKWVNTGQLATMNNALIPAGILVNVLFWEQSFDYTRLISGALIIVLAVWLAGRAHKLKPAG</sequence>
<feature type="transmembrane region" description="Helical" evidence="1">
    <location>
        <begin position="29"/>
        <end position="47"/>
    </location>
</feature>
<feature type="transmembrane region" description="Helical" evidence="1">
    <location>
        <begin position="118"/>
        <end position="137"/>
    </location>
</feature>
<feature type="transmembrane region" description="Helical" evidence="1">
    <location>
        <begin position="143"/>
        <end position="167"/>
    </location>
</feature>
<proteinExistence type="predicted"/>
<protein>
    <submittedName>
        <fullName evidence="3">EamA family transporter</fullName>
    </submittedName>
</protein>
<feature type="domain" description="EamA" evidence="2">
    <location>
        <begin position="3"/>
        <end position="134"/>
    </location>
</feature>
<dbReference type="PANTHER" id="PTHR22911:SF130">
    <property type="entry name" value="BIOTIN TRANSPORTER"/>
    <property type="match status" value="1"/>
</dbReference>
<dbReference type="EMBL" id="PIQA01000001">
    <property type="protein sequence ID" value="RUO67423.1"/>
    <property type="molecule type" value="Genomic_DNA"/>
</dbReference>
<evidence type="ECO:0000313" key="4">
    <source>
        <dbReference type="Proteomes" id="UP000288361"/>
    </source>
</evidence>
<dbReference type="RefSeq" id="WP_126751095.1">
    <property type="nucleotide sequence ID" value="NZ_JBHUMT010000016.1"/>
</dbReference>
<reference evidence="3 4" key="1">
    <citation type="journal article" date="2011" name="Front. Microbiol.">
        <title>Genomic signatures of strain selection and enhancement in Bacillus atrophaeus var. globigii, a historical biowarfare simulant.</title>
        <authorList>
            <person name="Gibbons H.S."/>
            <person name="Broomall S.M."/>
            <person name="McNew L.A."/>
            <person name="Daligault H."/>
            <person name="Chapman C."/>
            <person name="Bruce D."/>
            <person name="Karavis M."/>
            <person name="Krepps M."/>
            <person name="McGregor P.A."/>
            <person name="Hong C."/>
            <person name="Park K.H."/>
            <person name="Akmal A."/>
            <person name="Feldman A."/>
            <person name="Lin J.S."/>
            <person name="Chang W.E."/>
            <person name="Higgs B.W."/>
            <person name="Demirev P."/>
            <person name="Lindquist J."/>
            <person name="Liem A."/>
            <person name="Fochler E."/>
            <person name="Read T.D."/>
            <person name="Tapia R."/>
            <person name="Johnson S."/>
            <person name="Bishop-Lilly K.A."/>
            <person name="Detter C."/>
            <person name="Han C."/>
            <person name="Sozhamannan S."/>
            <person name="Rosenzweig C.N."/>
            <person name="Skowronski E.W."/>
        </authorList>
    </citation>
    <scope>NUCLEOTIDE SEQUENCE [LARGE SCALE GENOMIC DNA]</scope>
    <source>
        <strain evidence="3 4">TPS4-2</strain>
    </source>
</reference>
<feature type="transmembrane region" description="Helical" evidence="1">
    <location>
        <begin position="85"/>
        <end position="106"/>
    </location>
</feature>
<evidence type="ECO:0000313" key="3">
    <source>
        <dbReference type="EMBL" id="RUO67423.1"/>
    </source>
</evidence>
<keyword evidence="1" id="KW-0472">Membrane</keyword>
<gene>
    <name evidence="3" type="ORF">CWI73_00720</name>
</gene>
<feature type="transmembrane region" description="Helical" evidence="1">
    <location>
        <begin position="240"/>
        <end position="259"/>
    </location>
</feature>
<dbReference type="SUPFAM" id="SSF103481">
    <property type="entry name" value="Multidrug resistance efflux transporter EmrE"/>
    <property type="match status" value="2"/>
</dbReference>
<feature type="transmembrane region" description="Helical" evidence="1">
    <location>
        <begin position="179"/>
        <end position="198"/>
    </location>
</feature>
<dbReference type="InterPro" id="IPR037185">
    <property type="entry name" value="EmrE-like"/>
</dbReference>
<name>A0A432YVR7_9GAMM</name>
<dbReference type="AlphaFoldDB" id="A0A432YVR7"/>